<dbReference type="EMBL" id="JAMQYH010000002">
    <property type="protein sequence ID" value="KAJ1697292.1"/>
    <property type="molecule type" value="Genomic_DNA"/>
</dbReference>
<dbReference type="OrthoDB" id="2013508at2759"/>
<accession>A0A9Q0CNK7</accession>
<comment type="caution">
    <text evidence="3">The sequence shown here is derived from an EMBL/GenBank/DDBJ whole genome shotgun (WGS) entry which is preliminary data.</text>
</comment>
<protein>
    <submittedName>
        <fullName evidence="3">Uncharacterized protein</fullName>
    </submittedName>
</protein>
<dbReference type="Proteomes" id="UP001151287">
    <property type="component" value="Unassembled WGS sequence"/>
</dbReference>
<proteinExistence type="predicted"/>
<dbReference type="AlphaFoldDB" id="A0A9Q0CNK7"/>
<evidence type="ECO:0000313" key="3">
    <source>
        <dbReference type="EMBL" id="KAJ1697292.1"/>
    </source>
</evidence>
<keyword evidence="4" id="KW-1185">Reference proteome</keyword>
<dbReference type="PANTHER" id="PTHR36004">
    <property type="entry name" value="AT-RICH INTERACTIVE DOMAIN PROTEIN"/>
    <property type="match status" value="1"/>
</dbReference>
<evidence type="ECO:0000256" key="1">
    <source>
        <dbReference type="SAM" id="MobiDB-lite"/>
    </source>
</evidence>
<reference evidence="3" key="1">
    <citation type="journal article" date="2022" name="Cell">
        <title>Repeat-based holocentromeres influence genome architecture and karyotype evolution.</title>
        <authorList>
            <person name="Hofstatter P.G."/>
            <person name="Thangavel G."/>
            <person name="Lux T."/>
            <person name="Neumann P."/>
            <person name="Vondrak T."/>
            <person name="Novak P."/>
            <person name="Zhang M."/>
            <person name="Costa L."/>
            <person name="Castellani M."/>
            <person name="Scott A."/>
            <person name="Toegelov H."/>
            <person name="Fuchs J."/>
            <person name="Mata-Sucre Y."/>
            <person name="Dias Y."/>
            <person name="Vanzela A.L.L."/>
            <person name="Huettel B."/>
            <person name="Almeida C.C.S."/>
            <person name="Simkova H."/>
            <person name="Souza G."/>
            <person name="Pedrosa-Harand A."/>
            <person name="Macas J."/>
            <person name="Mayer K.F.X."/>
            <person name="Houben A."/>
            <person name="Marques A."/>
        </authorList>
    </citation>
    <scope>NUCLEOTIDE SEQUENCE</scope>
    <source>
        <strain evidence="3">RhyBre1mFocal</strain>
    </source>
</reference>
<keyword evidence="2" id="KW-0812">Transmembrane</keyword>
<organism evidence="3 4">
    <name type="scientific">Rhynchospora breviuscula</name>
    <dbReference type="NCBI Taxonomy" id="2022672"/>
    <lineage>
        <taxon>Eukaryota</taxon>
        <taxon>Viridiplantae</taxon>
        <taxon>Streptophyta</taxon>
        <taxon>Embryophyta</taxon>
        <taxon>Tracheophyta</taxon>
        <taxon>Spermatophyta</taxon>
        <taxon>Magnoliopsida</taxon>
        <taxon>Liliopsida</taxon>
        <taxon>Poales</taxon>
        <taxon>Cyperaceae</taxon>
        <taxon>Cyperoideae</taxon>
        <taxon>Rhynchosporeae</taxon>
        <taxon>Rhynchospora</taxon>
    </lineage>
</organism>
<name>A0A9Q0CNK7_9POAL</name>
<keyword evidence="2" id="KW-0472">Membrane</keyword>
<evidence type="ECO:0000256" key="2">
    <source>
        <dbReference type="SAM" id="Phobius"/>
    </source>
</evidence>
<feature type="transmembrane region" description="Helical" evidence="2">
    <location>
        <begin position="118"/>
        <end position="138"/>
    </location>
</feature>
<sequence length="184" mass="20189">MSFLTGGTITGPSRGISSLTNRSLPSLSLTSLSHRSASVVVFAKREGGVSSRTRRSDNRGKKGLVTTTEEQKGPNPQQNEELEILWEISKEPMPELPGLEPDFWEGPQWNAFGFLVQYLWAFGIVFALLACGIAVATYNQGATDFRETPAYKESMQSKELLDDSNSSSSEVFEQNPTEVAPPLE</sequence>
<feature type="region of interest" description="Disordered" evidence="1">
    <location>
        <begin position="50"/>
        <end position="79"/>
    </location>
</feature>
<dbReference type="PANTHER" id="PTHR36004:SF1">
    <property type="entry name" value="AT-RICH INTERACTIVE DOMAIN PROTEIN"/>
    <property type="match status" value="1"/>
</dbReference>
<keyword evidence="2" id="KW-1133">Transmembrane helix</keyword>
<gene>
    <name evidence="3" type="ORF">LUZ63_005804</name>
</gene>
<evidence type="ECO:0000313" key="4">
    <source>
        <dbReference type="Proteomes" id="UP001151287"/>
    </source>
</evidence>
<feature type="region of interest" description="Disordered" evidence="1">
    <location>
        <begin position="153"/>
        <end position="184"/>
    </location>
</feature>